<proteinExistence type="predicted"/>
<protein>
    <submittedName>
        <fullName evidence="3">BQ2448_4828 protein</fullName>
    </submittedName>
</protein>
<dbReference type="SUPFAM" id="SSF48065">
    <property type="entry name" value="DBL homology domain (DH-domain)"/>
    <property type="match status" value="1"/>
</dbReference>
<accession>A0A238FJR7</accession>
<feature type="compositionally biased region" description="Polar residues" evidence="1">
    <location>
        <begin position="1011"/>
        <end position="1024"/>
    </location>
</feature>
<feature type="region of interest" description="Disordered" evidence="1">
    <location>
        <begin position="945"/>
        <end position="965"/>
    </location>
</feature>
<feature type="region of interest" description="Disordered" evidence="1">
    <location>
        <begin position="1"/>
        <end position="116"/>
    </location>
</feature>
<name>A0A238FJR7_9BASI</name>
<dbReference type="CDD" id="cd00160">
    <property type="entry name" value="RhoGEF"/>
    <property type="match status" value="1"/>
</dbReference>
<evidence type="ECO:0000259" key="2">
    <source>
        <dbReference type="PROSITE" id="PS50010"/>
    </source>
</evidence>
<dbReference type="PANTHER" id="PTHR12673:SF159">
    <property type="entry name" value="LD03170P"/>
    <property type="match status" value="1"/>
</dbReference>
<feature type="compositionally biased region" description="Low complexity" evidence="1">
    <location>
        <begin position="209"/>
        <end position="228"/>
    </location>
</feature>
<dbReference type="GO" id="GO:0005085">
    <property type="term" value="F:guanyl-nucleotide exchange factor activity"/>
    <property type="evidence" value="ECO:0007669"/>
    <property type="project" value="InterPro"/>
</dbReference>
<feature type="compositionally biased region" description="Low complexity" evidence="1">
    <location>
        <begin position="1"/>
        <end position="17"/>
    </location>
</feature>
<feature type="compositionally biased region" description="Polar residues" evidence="1">
    <location>
        <begin position="229"/>
        <end position="278"/>
    </location>
</feature>
<organism evidence="3 4">
    <name type="scientific">Microbotryum intermedium</name>
    <dbReference type="NCBI Taxonomy" id="269621"/>
    <lineage>
        <taxon>Eukaryota</taxon>
        <taxon>Fungi</taxon>
        <taxon>Dikarya</taxon>
        <taxon>Basidiomycota</taxon>
        <taxon>Pucciniomycotina</taxon>
        <taxon>Microbotryomycetes</taxon>
        <taxon>Microbotryales</taxon>
        <taxon>Microbotryaceae</taxon>
        <taxon>Microbotryum</taxon>
    </lineage>
</organism>
<feature type="compositionally biased region" description="Polar residues" evidence="1">
    <location>
        <begin position="374"/>
        <end position="383"/>
    </location>
</feature>
<feature type="region of interest" description="Disordered" evidence="1">
    <location>
        <begin position="979"/>
        <end position="1043"/>
    </location>
</feature>
<dbReference type="Proteomes" id="UP000198372">
    <property type="component" value="Unassembled WGS sequence"/>
</dbReference>
<evidence type="ECO:0000256" key="1">
    <source>
        <dbReference type="SAM" id="MobiDB-lite"/>
    </source>
</evidence>
<dbReference type="InterPro" id="IPR051092">
    <property type="entry name" value="FYVE_RhoGEF_PH"/>
</dbReference>
<feature type="region of interest" description="Disordered" evidence="1">
    <location>
        <begin position="532"/>
        <end position="675"/>
    </location>
</feature>
<evidence type="ECO:0000313" key="3">
    <source>
        <dbReference type="EMBL" id="SCV72134.1"/>
    </source>
</evidence>
<dbReference type="EMBL" id="FMSP01000008">
    <property type="protein sequence ID" value="SCV72134.1"/>
    <property type="molecule type" value="Genomic_DNA"/>
</dbReference>
<dbReference type="Pfam" id="PF00621">
    <property type="entry name" value="RhoGEF"/>
    <property type="match status" value="1"/>
</dbReference>
<feature type="compositionally biased region" description="Low complexity" evidence="1">
    <location>
        <begin position="85"/>
        <end position="102"/>
    </location>
</feature>
<feature type="compositionally biased region" description="Low complexity" evidence="1">
    <location>
        <begin position="982"/>
        <end position="995"/>
    </location>
</feature>
<feature type="region of interest" description="Disordered" evidence="1">
    <location>
        <begin position="361"/>
        <end position="417"/>
    </location>
</feature>
<feature type="compositionally biased region" description="Low complexity" evidence="1">
    <location>
        <begin position="657"/>
        <end position="672"/>
    </location>
</feature>
<feature type="compositionally biased region" description="Low complexity" evidence="1">
    <location>
        <begin position="403"/>
        <end position="413"/>
    </location>
</feature>
<dbReference type="SMART" id="SM00325">
    <property type="entry name" value="RhoGEF"/>
    <property type="match status" value="1"/>
</dbReference>
<evidence type="ECO:0000313" key="4">
    <source>
        <dbReference type="Proteomes" id="UP000198372"/>
    </source>
</evidence>
<feature type="region of interest" description="Disordered" evidence="1">
    <location>
        <begin position="176"/>
        <end position="306"/>
    </location>
</feature>
<sequence length="1292" mass="139892">MADISSSSSASLETTSSPAKVEVPTRARAASTSHIVGSDTPTDDPSRTPRQRSRTEFDNRPYAAADNWTLSHGVVGPRVVPRTDSISSSRSSSLSSAASQGSDQRYPEDSYGRGSGSAEGNYVPLVTGVLGLAVLGGTVVEAQGHDAQSKTPIGHPLHGRPPILMDEPFEHAGFGSGDDGFLSAEEGTESVWRGRGRESRSTNIMGRLSRSASQDWSSSSSLREVPSSTNISSWTPDRSPPSSTLLNISANSPAGSIHTPCSRSPSTSDAVTQQNSPAHLQDSPETLTPSPSLSTNGTEEDQSTITSVKQLVLQTRRSSRPAVCEFTADDERRSSIRSMDRARDGLGLNLELFEIDQGSPSHLSVASPAPSVNVARSCTPSVAQSDQSEDERDSSTLGNGLHSSPRSATSTSSNADSVSPFSFLAPHDSPVLSTDPSSSYSPALPVTYNTSPSIAESSQFFLARTTENPMLPASPSNRWTSSAPQVETWAGVVPMPAVRSRYALSTPDASFSAPTSPAPIEKGATVPTLAVRTGPWLDQSSKCGAGRSRQTSNGSDMTSSKTSRRLSSFFSKWTPSSSPSSLSRPTTPGPPRSPIEDSGSRPSRTSNQSKASSSATSGPPASIHKSTYGSSSASSTLKKGKVRGIISLPSPATTDPVSTSSSESSKKVLSSSPMPTRTLKSIMSAQDYDDAIAQHGMLEMKRQEVIFELCETERLFVDALRGVMEVFALPLRDRQGGWIRGVPTVVARLFDWAADLVYLHSQIAEALQKARGTKPQDVVTRIADVFTPFIPQLEIHLPYLVRFEIVTRLIERMATDQNSDFGAFIRMQTRSFLGGMTLSSFLLKPVQRLMKYPLFFKQLCELTPKDHVDYRTTTLVLRDTDFIIRVMQEVKSREDEYEDLKRIESKMRGLPQGFRLAQRDRRLLAQGLMKRIHASEKDRIALLETEGSGIRRRPSNPAISEQPLDASSLPVKLPLLVESRRSPSGTSDSGSDDPSNLSEHDRSSWPAQYASLDSTASSPKSASAITKRLPELPNGGPGVFSPSPVSMGFDRRVNGDSPNVFALSLPKRPTSSMSFDSVSGRRPKPLKLRAKETNVQVFIFSDLVVLAQRTHERGTKMSSKGTSLDPDRPGTTYQIVESFGMSKVERVIDLSGQTEHDNLLAVTLSPITSKPTTIFLTVAPHLTSGSSRLTLSTSHIHARWMNAFERSRIKSAKLSNLTSVSPTTLDIPVTTDERALAASLLRSPSEGYTAHFEPLDERVDLTSERAERDWWRVRYDKMRSELVTSSSPQSTH</sequence>
<dbReference type="STRING" id="269621.A0A238FJR7"/>
<reference evidence="4" key="1">
    <citation type="submission" date="2016-09" db="EMBL/GenBank/DDBJ databases">
        <authorList>
            <person name="Jeantristanb JTB J.-T."/>
            <person name="Ricardo R."/>
        </authorList>
    </citation>
    <scope>NUCLEOTIDE SEQUENCE [LARGE SCALE GENOMIC DNA]</scope>
</reference>
<dbReference type="InterPro" id="IPR000219">
    <property type="entry name" value="DH_dom"/>
</dbReference>
<feature type="compositionally biased region" description="Low complexity" evidence="1">
    <location>
        <begin position="283"/>
        <end position="295"/>
    </location>
</feature>
<feature type="compositionally biased region" description="Low complexity" evidence="1">
    <location>
        <begin position="603"/>
        <end position="637"/>
    </location>
</feature>
<feature type="domain" description="DH" evidence="2">
    <location>
        <begin position="701"/>
        <end position="890"/>
    </location>
</feature>
<feature type="compositionally biased region" description="Low complexity" evidence="1">
    <location>
        <begin position="566"/>
        <end position="586"/>
    </location>
</feature>
<dbReference type="InterPro" id="IPR035899">
    <property type="entry name" value="DBL_dom_sf"/>
</dbReference>
<dbReference type="PROSITE" id="PS50010">
    <property type="entry name" value="DH_2"/>
    <property type="match status" value="1"/>
</dbReference>
<dbReference type="PANTHER" id="PTHR12673">
    <property type="entry name" value="FACIOGENITAL DYSPLASIA PROTEIN"/>
    <property type="match status" value="1"/>
</dbReference>
<keyword evidence="4" id="KW-1185">Reference proteome</keyword>
<gene>
    <name evidence="3" type="ORF">BQ2448_4828</name>
</gene>
<feature type="compositionally biased region" description="Polar residues" evidence="1">
    <location>
        <begin position="538"/>
        <end position="561"/>
    </location>
</feature>
<dbReference type="Gene3D" id="1.20.900.10">
    <property type="entry name" value="Dbl homology (DH) domain"/>
    <property type="match status" value="1"/>
</dbReference>
<dbReference type="OrthoDB" id="1716625at2759"/>
<dbReference type="GO" id="GO:0005737">
    <property type="term" value="C:cytoplasm"/>
    <property type="evidence" value="ECO:0007669"/>
    <property type="project" value="TreeGrafter"/>
</dbReference>